<evidence type="ECO:0000259" key="8">
    <source>
        <dbReference type="PROSITE" id="PS51192"/>
    </source>
</evidence>
<accession>A0AAD6E9R4</accession>
<feature type="compositionally biased region" description="Basic residues" evidence="6">
    <location>
        <begin position="143"/>
        <end position="156"/>
    </location>
</feature>
<evidence type="ECO:0000256" key="4">
    <source>
        <dbReference type="ARBA" id="ARBA00022840"/>
    </source>
</evidence>
<keyword evidence="4" id="KW-0067">ATP-binding</keyword>
<feature type="domain" description="RING-type" evidence="7">
    <location>
        <begin position="663"/>
        <end position="711"/>
    </location>
</feature>
<dbReference type="Gene3D" id="3.40.50.300">
    <property type="entry name" value="P-loop containing nucleotide triphosphate hydrolases"/>
    <property type="match status" value="1"/>
</dbReference>
<protein>
    <submittedName>
        <fullName evidence="10">Uncharacterized protein</fullName>
    </submittedName>
</protein>
<sequence>MDQSIEHTTNPIEEVPNEAPKKASIPVNGMQVKTESEDQATSPAKFPKLEVSITSVKPNQELHAVLPSSKKVRNNEDPEANDLPNKPKQESLDQIDSKGGFNDEQASEEDYKSSSDDKSDSEEAVPSSDDGSEFDPNESSTKPTKKGPSKERRRKASISLTLNERLKSLMSSDILSSANANVNANNMHQIPVSQKKDKSKALAEEVLKLSIEDQPQARKDVNELIECSKTFDPSAKIVDMNWQVGGLTTLLKHHQLKAAAWMHDRESSKEEPNGGLLCDEMGLGKTLTVLSKNEEYRAMVSESLPLSQATIAHEKIPRRSNAPTLLVVPRSLVAQWINQIHAHCVPKISSNIFEYCAGSQASQGIVVDTMQAKRIVITTYEQVCSSHPKLKPPVTIKSPEELEAWREEEYKLRAGPFHKIGWHRIVLDEAHAIKNKDSATSIAIRALKGKFKWAISGTPLHNGAEELYPYLHFIFTSGRMEYETFLKKYSNGLDNILEIVLHRSTYSTRMLGKPIVTLPGINSRVVEVELCAAERLLYREIQDLGIAMIEGTANTKQRQSRCIFAVITMLRMFVSHPLLVQKSLEAILNKSVIKGLKDIAQEEGVAENASGIIIDLILALGDKVASRPRLPGNFSELRKIYYDHMVQVRQDKGVHEELTYKLCPRCNVIVKEDRSFVITSCYHLYCKGCFDGLPDQNGKLDTITRVCSSCKNPIEEAGYSDDSPKNSPKKGSPKKRKRSKPKPKGKKIFDKRPPKVFKQRFLHKDPSDDEWDEPSEDEEDWISRVGDSMPSAKTTAVRELVTNWVKEDEDVKVVIFVQFLKTVRLLQFMCEEEGWKYAVITGRVSPISRDKQIEQFGKQKDIKIMISSLRTGGVGLNLTMANKCILVDPWWNEAIQDQAYCRLYRIGQPRVVESVQVVAKGSIDDYMVELQKRKTRNIRQVFSADALKEILGLSGEIREKPNGGFSIFNNKGNKHAHSWVRVAESGILETNSSEED</sequence>
<evidence type="ECO:0000256" key="1">
    <source>
        <dbReference type="ARBA" id="ARBA00022741"/>
    </source>
</evidence>
<dbReference type="SMART" id="SM00487">
    <property type="entry name" value="DEXDc"/>
    <property type="match status" value="1"/>
</dbReference>
<dbReference type="InterPro" id="IPR038718">
    <property type="entry name" value="SNF2-like_sf"/>
</dbReference>
<evidence type="ECO:0000259" key="7">
    <source>
        <dbReference type="PROSITE" id="PS50089"/>
    </source>
</evidence>
<dbReference type="SUPFAM" id="SSF52540">
    <property type="entry name" value="P-loop containing nucleoside triphosphate hydrolases"/>
    <property type="match status" value="2"/>
</dbReference>
<dbReference type="InterPro" id="IPR001650">
    <property type="entry name" value="Helicase_C-like"/>
</dbReference>
<reference evidence="10" key="2">
    <citation type="submission" date="2023-01" db="EMBL/GenBank/DDBJ databases">
        <authorList>
            <person name="Petersen C."/>
        </authorList>
    </citation>
    <scope>NUCLEOTIDE SEQUENCE</scope>
    <source>
        <strain evidence="10">IBT 12815</strain>
    </source>
</reference>
<keyword evidence="5" id="KW-0862">Zinc</keyword>
<dbReference type="Gene3D" id="3.40.50.10810">
    <property type="entry name" value="Tandem AAA-ATPase domain"/>
    <property type="match status" value="1"/>
</dbReference>
<feature type="compositionally biased region" description="Basic residues" evidence="6">
    <location>
        <begin position="727"/>
        <end position="746"/>
    </location>
</feature>
<evidence type="ECO:0000256" key="3">
    <source>
        <dbReference type="ARBA" id="ARBA00022806"/>
    </source>
</evidence>
<dbReference type="AlphaFoldDB" id="A0AAD6E9R4"/>
<comment type="caution">
    <text evidence="10">The sequence shown here is derived from an EMBL/GenBank/DDBJ whole genome shotgun (WGS) entry which is preliminary data.</text>
</comment>
<dbReference type="PANTHER" id="PTHR45626">
    <property type="entry name" value="TRANSCRIPTION TERMINATION FACTOR 2-RELATED"/>
    <property type="match status" value="1"/>
</dbReference>
<dbReference type="GO" id="GO:0006281">
    <property type="term" value="P:DNA repair"/>
    <property type="evidence" value="ECO:0007669"/>
    <property type="project" value="TreeGrafter"/>
</dbReference>
<dbReference type="Pfam" id="PF00176">
    <property type="entry name" value="SNF2-rel_dom"/>
    <property type="match status" value="1"/>
</dbReference>
<dbReference type="GeneID" id="81584925"/>
<evidence type="ECO:0000256" key="2">
    <source>
        <dbReference type="ARBA" id="ARBA00022801"/>
    </source>
</evidence>
<dbReference type="CDD" id="cd18793">
    <property type="entry name" value="SF2_C_SNF"/>
    <property type="match status" value="1"/>
</dbReference>
<gene>
    <name evidence="10" type="ORF">N7537_003625</name>
</gene>
<keyword evidence="5" id="KW-0479">Metal-binding</keyword>
<dbReference type="InterPro" id="IPR027417">
    <property type="entry name" value="P-loop_NTPase"/>
</dbReference>
<keyword evidence="11" id="KW-1185">Reference proteome</keyword>
<feature type="domain" description="Helicase ATP-binding" evidence="8">
    <location>
        <begin position="266"/>
        <end position="477"/>
    </location>
</feature>
<dbReference type="GO" id="GO:0016787">
    <property type="term" value="F:hydrolase activity"/>
    <property type="evidence" value="ECO:0007669"/>
    <property type="project" value="UniProtKB-KW"/>
</dbReference>
<dbReference type="InterPro" id="IPR001841">
    <property type="entry name" value="Znf_RING"/>
</dbReference>
<keyword evidence="3" id="KW-0347">Helicase</keyword>
<dbReference type="InterPro" id="IPR014001">
    <property type="entry name" value="Helicase_ATP-bd"/>
</dbReference>
<evidence type="ECO:0000256" key="5">
    <source>
        <dbReference type="PROSITE-ProRule" id="PRU00175"/>
    </source>
</evidence>
<dbReference type="RefSeq" id="XP_056754431.1">
    <property type="nucleotide sequence ID" value="XM_056894683.1"/>
</dbReference>
<dbReference type="InterPro" id="IPR000330">
    <property type="entry name" value="SNF2_N"/>
</dbReference>
<dbReference type="InterPro" id="IPR049730">
    <property type="entry name" value="SNF2/RAD54-like_C"/>
</dbReference>
<dbReference type="GO" id="GO:0008270">
    <property type="term" value="F:zinc ion binding"/>
    <property type="evidence" value="ECO:0007669"/>
    <property type="project" value="UniProtKB-KW"/>
</dbReference>
<keyword evidence="1" id="KW-0547">Nucleotide-binding</keyword>
<feature type="domain" description="Helicase C-terminal" evidence="9">
    <location>
        <begin position="796"/>
        <end position="954"/>
    </location>
</feature>
<dbReference type="Pfam" id="PF00271">
    <property type="entry name" value="Helicase_C"/>
    <property type="match status" value="1"/>
</dbReference>
<dbReference type="GO" id="GO:0005524">
    <property type="term" value="F:ATP binding"/>
    <property type="evidence" value="ECO:0007669"/>
    <property type="project" value="UniProtKB-KW"/>
</dbReference>
<feature type="compositionally biased region" description="Basic and acidic residues" evidence="6">
    <location>
        <begin position="109"/>
        <end position="118"/>
    </location>
</feature>
<dbReference type="EMBL" id="JAQJAE010000002">
    <property type="protein sequence ID" value="KAJ5607006.1"/>
    <property type="molecule type" value="Genomic_DNA"/>
</dbReference>
<reference evidence="10" key="1">
    <citation type="journal article" date="2023" name="IMA Fungus">
        <title>Comparative genomic study of the Penicillium genus elucidates a diverse pangenome and 15 lateral gene transfer events.</title>
        <authorList>
            <person name="Petersen C."/>
            <person name="Sorensen T."/>
            <person name="Nielsen M.R."/>
            <person name="Sondergaard T.E."/>
            <person name="Sorensen J.L."/>
            <person name="Fitzpatrick D.A."/>
            <person name="Frisvad J.C."/>
            <person name="Nielsen K.L."/>
        </authorList>
    </citation>
    <scope>NUCLEOTIDE SEQUENCE</scope>
    <source>
        <strain evidence="10">IBT 12815</strain>
    </source>
</reference>
<dbReference type="PANTHER" id="PTHR45626:SF17">
    <property type="entry name" value="HELICASE-LIKE TRANSCRIPTION FACTOR"/>
    <property type="match status" value="1"/>
</dbReference>
<dbReference type="GO" id="GO:0004386">
    <property type="term" value="F:helicase activity"/>
    <property type="evidence" value="ECO:0007669"/>
    <property type="project" value="UniProtKB-KW"/>
</dbReference>
<dbReference type="Proteomes" id="UP001213799">
    <property type="component" value="Unassembled WGS sequence"/>
</dbReference>
<proteinExistence type="predicted"/>
<dbReference type="PROSITE" id="PS50089">
    <property type="entry name" value="ZF_RING_2"/>
    <property type="match status" value="1"/>
</dbReference>
<dbReference type="InterPro" id="IPR050628">
    <property type="entry name" value="SNF2_RAD54_helicase_TF"/>
</dbReference>
<dbReference type="GO" id="GO:0008094">
    <property type="term" value="F:ATP-dependent activity, acting on DNA"/>
    <property type="evidence" value="ECO:0007669"/>
    <property type="project" value="TreeGrafter"/>
</dbReference>
<evidence type="ECO:0000313" key="11">
    <source>
        <dbReference type="Proteomes" id="UP001213799"/>
    </source>
</evidence>
<dbReference type="PROSITE" id="PS51192">
    <property type="entry name" value="HELICASE_ATP_BIND_1"/>
    <property type="match status" value="1"/>
</dbReference>
<evidence type="ECO:0000313" key="10">
    <source>
        <dbReference type="EMBL" id="KAJ5607006.1"/>
    </source>
</evidence>
<evidence type="ECO:0000259" key="9">
    <source>
        <dbReference type="PROSITE" id="PS51194"/>
    </source>
</evidence>
<feature type="region of interest" description="Disordered" evidence="6">
    <location>
        <begin position="1"/>
        <end position="159"/>
    </location>
</feature>
<feature type="compositionally biased region" description="Polar residues" evidence="6">
    <location>
        <begin position="1"/>
        <end position="11"/>
    </location>
</feature>
<dbReference type="GO" id="GO:0005634">
    <property type="term" value="C:nucleus"/>
    <property type="evidence" value="ECO:0007669"/>
    <property type="project" value="TreeGrafter"/>
</dbReference>
<dbReference type="SUPFAM" id="SSF57850">
    <property type="entry name" value="RING/U-box"/>
    <property type="match status" value="1"/>
</dbReference>
<dbReference type="SMART" id="SM00490">
    <property type="entry name" value="HELICc"/>
    <property type="match status" value="1"/>
</dbReference>
<feature type="region of interest" description="Disordered" evidence="6">
    <location>
        <begin position="717"/>
        <end position="750"/>
    </location>
</feature>
<keyword evidence="5" id="KW-0863">Zinc-finger</keyword>
<evidence type="ECO:0000256" key="6">
    <source>
        <dbReference type="SAM" id="MobiDB-lite"/>
    </source>
</evidence>
<organism evidence="10 11">
    <name type="scientific">Penicillium hordei</name>
    <dbReference type="NCBI Taxonomy" id="40994"/>
    <lineage>
        <taxon>Eukaryota</taxon>
        <taxon>Fungi</taxon>
        <taxon>Dikarya</taxon>
        <taxon>Ascomycota</taxon>
        <taxon>Pezizomycotina</taxon>
        <taxon>Eurotiomycetes</taxon>
        <taxon>Eurotiomycetidae</taxon>
        <taxon>Eurotiales</taxon>
        <taxon>Aspergillaceae</taxon>
        <taxon>Penicillium</taxon>
    </lineage>
</organism>
<dbReference type="CDD" id="cd18008">
    <property type="entry name" value="DEXDc_SHPRH-like"/>
    <property type="match status" value="1"/>
</dbReference>
<keyword evidence="2" id="KW-0378">Hydrolase</keyword>
<name>A0AAD6E9R4_9EURO</name>
<dbReference type="PROSITE" id="PS51194">
    <property type="entry name" value="HELICASE_CTER"/>
    <property type="match status" value="1"/>
</dbReference>